<evidence type="ECO:0008006" key="4">
    <source>
        <dbReference type="Google" id="ProtNLM"/>
    </source>
</evidence>
<feature type="coiled-coil region" evidence="1">
    <location>
        <begin position="23"/>
        <end position="57"/>
    </location>
</feature>
<evidence type="ECO:0000313" key="2">
    <source>
        <dbReference type="EMBL" id="QTA89619.1"/>
    </source>
</evidence>
<dbReference type="PROSITE" id="PS51257">
    <property type="entry name" value="PROKAR_LIPOPROTEIN"/>
    <property type="match status" value="1"/>
</dbReference>
<evidence type="ECO:0000313" key="3">
    <source>
        <dbReference type="Proteomes" id="UP000663722"/>
    </source>
</evidence>
<dbReference type="KEGG" id="dmm:dnm_056750"/>
<gene>
    <name evidence="2" type="ORF">dnm_056750</name>
</gene>
<keyword evidence="3" id="KW-1185">Reference proteome</keyword>
<dbReference type="Proteomes" id="UP000663722">
    <property type="component" value="Chromosome"/>
</dbReference>
<dbReference type="RefSeq" id="WP_207678158.1">
    <property type="nucleotide sequence ID" value="NZ_CP061800.1"/>
</dbReference>
<evidence type="ECO:0000256" key="1">
    <source>
        <dbReference type="SAM" id="Coils"/>
    </source>
</evidence>
<organism evidence="2 3">
    <name type="scientific">Desulfonema magnum</name>
    <dbReference type="NCBI Taxonomy" id="45655"/>
    <lineage>
        <taxon>Bacteria</taxon>
        <taxon>Pseudomonadati</taxon>
        <taxon>Thermodesulfobacteriota</taxon>
        <taxon>Desulfobacteria</taxon>
        <taxon>Desulfobacterales</taxon>
        <taxon>Desulfococcaceae</taxon>
        <taxon>Desulfonema</taxon>
    </lineage>
</organism>
<dbReference type="AlphaFoldDB" id="A0A975BR07"/>
<sequence length="301" mass="34879">MVRHFIQMILLTFITAILLSGCTQSLQKEIKEIKGRLNRLERNLTEINEASRNEMDMLKGEVNPIRMKAFLADTISPVDSIREGSLTQIIEEKKVLDHTDHESILRFYLNQLEYLIAKNNKNGVRNATLILKLLELEPATWKGYSPYIYKIYNSSVLSSPLKWQETLLYYFDMLDKMPNDDLKMAAYLTGAVCSADTVRKRASQGILNDAGKHRSVLAWADHESILKFYLEHFKNTDPRNTEGVNNAILIIKQMDTSLLRKYEKQLNAIYINFTNNKKWEKISDIFFDNIIDKMADNNSNM</sequence>
<name>A0A975BR07_9BACT</name>
<reference evidence="2" key="1">
    <citation type="journal article" date="2021" name="Microb. Physiol.">
        <title>Proteogenomic Insights into the Physiology of Marine, Sulfate-Reducing, Filamentous Desulfonema limicola and Desulfonema magnum.</title>
        <authorList>
            <person name="Schnaars V."/>
            <person name="Wohlbrand L."/>
            <person name="Scheve S."/>
            <person name="Hinrichs C."/>
            <person name="Reinhardt R."/>
            <person name="Rabus R."/>
        </authorList>
    </citation>
    <scope>NUCLEOTIDE SEQUENCE</scope>
    <source>
        <strain evidence="2">4be13</strain>
    </source>
</reference>
<dbReference type="EMBL" id="CP061800">
    <property type="protein sequence ID" value="QTA89619.1"/>
    <property type="molecule type" value="Genomic_DNA"/>
</dbReference>
<accession>A0A975BR07</accession>
<protein>
    <recommendedName>
        <fullName evidence="4">Lipoprotein</fullName>
    </recommendedName>
</protein>
<keyword evidence="1" id="KW-0175">Coiled coil</keyword>
<proteinExistence type="predicted"/>